<dbReference type="InterPro" id="IPR043128">
    <property type="entry name" value="Rev_trsase/Diguanyl_cyclase"/>
</dbReference>
<dbReference type="OrthoDB" id="117296at2759"/>
<feature type="region of interest" description="Disordered" evidence="1">
    <location>
        <begin position="268"/>
        <end position="308"/>
    </location>
</feature>
<dbReference type="RefSeq" id="XP_009498167.1">
    <property type="nucleotide sequence ID" value="XM_009499892.1"/>
</dbReference>
<feature type="compositionally biased region" description="Basic and acidic residues" evidence="1">
    <location>
        <begin position="270"/>
        <end position="292"/>
    </location>
</feature>
<protein>
    <submittedName>
        <fullName evidence="2">Uncharacterized protein</fullName>
    </submittedName>
</protein>
<name>A0A058YZN3_FONAL</name>
<dbReference type="PANTHER" id="PTHR33064:SF29">
    <property type="entry name" value="PEPTIDASE A2 DOMAIN-CONTAINING PROTEIN-RELATED"/>
    <property type="match status" value="1"/>
</dbReference>
<dbReference type="STRING" id="691883.A0A058YZN3"/>
<sequence>MSRGDKLFATLDLNFHHLAIAADMQRFFTFRVAQGCNKHTRLPVGVNPATHASSAALKTALAPVADVCTFYVDDITVYSDAWEVHVRGVHRVLAALDHASANPTIDKGSLAYFIRAWIPDPSTVAVMVMDLANIDSGARFGMSPEAEASFTATKRAIANIGSLRAPDISAPFFPCGDASAEGALAMGFAVSQGRAAKDNTRVLVIIDLFAPHIWAPIVPTRCSANILTEAIDPYNNTPTTLGCSPKLIAHGPATGDMIGSISELNAPSHAETKAEVRKNHQKEGQQRTEKRAKTSRPHNIQPGDCVVPVSTDRDKIMAPSPGQAAHPPIRPADLASTNVLKLASRPHGRTTDLKAEQLTGAPAHGHPRPDQPDILASLFGRGRRMIALLGAGVSTAAGIPTFRGPEGVHNAGARAFQALGLDPEAISTSPCPRTGAVNVFDANMHKEDRGGKTTAECGCLSRA</sequence>
<evidence type="ECO:0000313" key="2">
    <source>
        <dbReference type="EMBL" id="KCV67440.1"/>
    </source>
</evidence>
<organism evidence="2">
    <name type="scientific">Fonticula alba</name>
    <name type="common">Slime mold</name>
    <dbReference type="NCBI Taxonomy" id="691883"/>
    <lineage>
        <taxon>Eukaryota</taxon>
        <taxon>Rotosphaerida</taxon>
        <taxon>Fonticulaceae</taxon>
        <taxon>Fonticula</taxon>
    </lineage>
</organism>
<dbReference type="Proteomes" id="UP000030693">
    <property type="component" value="Unassembled WGS sequence"/>
</dbReference>
<dbReference type="InterPro" id="IPR043502">
    <property type="entry name" value="DNA/RNA_pol_sf"/>
</dbReference>
<evidence type="ECO:0000313" key="3">
    <source>
        <dbReference type="Proteomes" id="UP000030693"/>
    </source>
</evidence>
<gene>
    <name evidence="2" type="ORF">H696_06135</name>
</gene>
<reference evidence="2" key="1">
    <citation type="submission" date="2013-04" db="EMBL/GenBank/DDBJ databases">
        <title>The Genome Sequence of Fonticula alba ATCC 38817.</title>
        <authorList>
            <consortium name="The Broad Institute Genomics Platform"/>
            <person name="Russ C."/>
            <person name="Cuomo C."/>
            <person name="Burger G."/>
            <person name="Gray M.W."/>
            <person name="Holland P.W.H."/>
            <person name="King N."/>
            <person name="Lang F.B.F."/>
            <person name="Roger A.J."/>
            <person name="Ruiz-Trillo I."/>
            <person name="Brown M."/>
            <person name="Walker B."/>
            <person name="Young S."/>
            <person name="Zeng Q."/>
            <person name="Gargeya S."/>
            <person name="Fitzgerald M."/>
            <person name="Haas B."/>
            <person name="Abouelleil A."/>
            <person name="Allen A.W."/>
            <person name="Alvarado L."/>
            <person name="Arachchi H.M."/>
            <person name="Berlin A.M."/>
            <person name="Chapman S.B."/>
            <person name="Gainer-Dewar J."/>
            <person name="Goldberg J."/>
            <person name="Griggs A."/>
            <person name="Gujja S."/>
            <person name="Hansen M."/>
            <person name="Howarth C."/>
            <person name="Imamovic A."/>
            <person name="Ireland A."/>
            <person name="Larimer J."/>
            <person name="McCowan C."/>
            <person name="Murphy C."/>
            <person name="Pearson M."/>
            <person name="Poon T.W."/>
            <person name="Priest M."/>
            <person name="Roberts A."/>
            <person name="Saif S."/>
            <person name="Shea T."/>
            <person name="Sisk P."/>
            <person name="Sykes S."/>
            <person name="Wortman J."/>
            <person name="Nusbaum C."/>
            <person name="Birren B."/>
        </authorList>
    </citation>
    <scope>NUCLEOTIDE SEQUENCE [LARGE SCALE GENOMIC DNA]</scope>
    <source>
        <strain evidence="2">ATCC 38817</strain>
    </source>
</reference>
<dbReference type="GeneID" id="20530860"/>
<dbReference type="EMBL" id="KB932219">
    <property type="protein sequence ID" value="KCV67440.1"/>
    <property type="molecule type" value="Genomic_DNA"/>
</dbReference>
<dbReference type="AlphaFoldDB" id="A0A058YZN3"/>
<proteinExistence type="predicted"/>
<dbReference type="InterPro" id="IPR051320">
    <property type="entry name" value="Viral_Replic_Matur_Polypro"/>
</dbReference>
<dbReference type="Gene3D" id="3.10.10.10">
    <property type="entry name" value="HIV Type 1 Reverse Transcriptase, subunit A, domain 1"/>
    <property type="match status" value="1"/>
</dbReference>
<accession>A0A058YZN3</accession>
<dbReference type="Gene3D" id="3.30.70.270">
    <property type="match status" value="1"/>
</dbReference>
<dbReference type="InterPro" id="IPR029035">
    <property type="entry name" value="DHS-like_NAD/FAD-binding_dom"/>
</dbReference>
<dbReference type="Gene3D" id="3.40.50.1220">
    <property type="entry name" value="TPP-binding domain"/>
    <property type="match status" value="1"/>
</dbReference>
<evidence type="ECO:0000256" key="1">
    <source>
        <dbReference type="SAM" id="MobiDB-lite"/>
    </source>
</evidence>
<dbReference type="PANTHER" id="PTHR33064">
    <property type="entry name" value="POL PROTEIN"/>
    <property type="match status" value="1"/>
</dbReference>
<dbReference type="SUPFAM" id="SSF52467">
    <property type="entry name" value="DHS-like NAD/FAD-binding domain"/>
    <property type="match status" value="1"/>
</dbReference>
<dbReference type="SUPFAM" id="SSF56672">
    <property type="entry name" value="DNA/RNA polymerases"/>
    <property type="match status" value="1"/>
</dbReference>
<keyword evidence="3" id="KW-1185">Reference proteome</keyword>